<gene>
    <name evidence="1" type="ORF">MAR_034006</name>
</gene>
<evidence type="ECO:0000313" key="1">
    <source>
        <dbReference type="EMBL" id="WAR31464.1"/>
    </source>
</evidence>
<proteinExistence type="predicted"/>
<dbReference type="Proteomes" id="UP001164746">
    <property type="component" value="Chromosome 17"/>
</dbReference>
<dbReference type="EMBL" id="CP111028">
    <property type="protein sequence ID" value="WAR31464.1"/>
    <property type="molecule type" value="Genomic_DNA"/>
</dbReference>
<keyword evidence="2" id="KW-1185">Reference proteome</keyword>
<evidence type="ECO:0000313" key="2">
    <source>
        <dbReference type="Proteomes" id="UP001164746"/>
    </source>
</evidence>
<name>A0ABY7GDP7_MYAAR</name>
<sequence>MKGNENIRNDLNRLIWPRLEPKSNPIYILWTNTRDDITTEHWVPNHFVPLLPFDYKHVDTATEHHMNNNRTDNNQNNHHVETAADDIQVNNDQVNEIISDNGSSNVEQNNANELHVDNNVCKMDKNEKRYFVPDIKECLNRYVIVNFNSKPYPGLVQEVHNEEVEVLCMHQVGRKKSLNCFFWPKKKNLSWYDFNKIMTVIPEPTPIENSKHVLIDDKLFDHARCVCKSSVCS</sequence>
<accession>A0ABY7GDP7</accession>
<organism evidence="1 2">
    <name type="scientific">Mya arenaria</name>
    <name type="common">Soft-shell clam</name>
    <dbReference type="NCBI Taxonomy" id="6604"/>
    <lineage>
        <taxon>Eukaryota</taxon>
        <taxon>Metazoa</taxon>
        <taxon>Spiralia</taxon>
        <taxon>Lophotrochozoa</taxon>
        <taxon>Mollusca</taxon>
        <taxon>Bivalvia</taxon>
        <taxon>Autobranchia</taxon>
        <taxon>Heteroconchia</taxon>
        <taxon>Euheterodonta</taxon>
        <taxon>Imparidentia</taxon>
        <taxon>Neoheterodontei</taxon>
        <taxon>Myida</taxon>
        <taxon>Myoidea</taxon>
        <taxon>Myidae</taxon>
        <taxon>Mya</taxon>
    </lineage>
</organism>
<reference evidence="1" key="1">
    <citation type="submission" date="2022-11" db="EMBL/GenBank/DDBJ databases">
        <title>Centuries of genome instability and evolution in soft-shell clam transmissible cancer (bioRxiv).</title>
        <authorList>
            <person name="Hart S.F.M."/>
            <person name="Yonemitsu M.A."/>
            <person name="Giersch R.M."/>
            <person name="Beal B.F."/>
            <person name="Arriagada G."/>
            <person name="Davis B.W."/>
            <person name="Ostrander E.A."/>
            <person name="Goff S.P."/>
            <person name="Metzger M.J."/>
        </authorList>
    </citation>
    <scope>NUCLEOTIDE SEQUENCE</scope>
    <source>
        <strain evidence="1">MELC-2E11</strain>
        <tissue evidence="1">Siphon/mantle</tissue>
    </source>
</reference>
<protein>
    <submittedName>
        <fullName evidence="1">Uncharacterized protein</fullName>
    </submittedName>
</protein>